<evidence type="ECO:0000313" key="7">
    <source>
        <dbReference type="Proteomes" id="UP000046680"/>
    </source>
</evidence>
<evidence type="ECO:0000313" key="6">
    <source>
        <dbReference type="Proteomes" id="UP000039217"/>
    </source>
</evidence>
<dbReference type="EMBL" id="CQQC01001825">
    <property type="protein sequence ID" value="CNW27282.1"/>
    <property type="molecule type" value="Genomic_DNA"/>
</dbReference>
<reference evidence="5 6" key="1">
    <citation type="submission" date="2015-03" db="EMBL/GenBank/DDBJ databases">
        <authorList>
            <consortium name="Pathogen Informatics"/>
        </authorList>
    </citation>
    <scope>NUCLEOTIDE SEQUENCE [LARGE SCALE GENOMIC DNA]</scope>
    <source>
        <strain evidence="2 7">C09601061</strain>
        <strain evidence="3 6">D00501624</strain>
        <strain evidence="5">N09902308</strain>
    </source>
</reference>
<dbReference type="EMBL" id="CGCX01003983">
    <property type="protein sequence ID" value="CFS25168.1"/>
    <property type="molecule type" value="Genomic_DNA"/>
</dbReference>
<reference evidence="4" key="2">
    <citation type="submission" date="2015-03" db="EMBL/GenBank/DDBJ databases">
        <authorList>
            <consortium name="Pathogen Informatics"/>
            <person name="Murphy D."/>
        </authorList>
    </citation>
    <scope>NUCLEOTIDE SEQUENCE</scope>
    <source>
        <strain evidence="4">N09902308</strain>
    </source>
</reference>
<protein>
    <submittedName>
        <fullName evidence="2">Uncharacterized protein</fullName>
    </submittedName>
</protein>
<organism evidence="2 7">
    <name type="scientific">Mycobacterium tuberculosis</name>
    <dbReference type="NCBI Taxonomy" id="1773"/>
    <lineage>
        <taxon>Bacteria</taxon>
        <taxon>Bacillati</taxon>
        <taxon>Actinomycetota</taxon>
        <taxon>Actinomycetes</taxon>
        <taxon>Mycobacteriales</taxon>
        <taxon>Mycobacteriaceae</taxon>
        <taxon>Mycobacterium</taxon>
        <taxon>Mycobacterium tuberculosis complex</taxon>
    </lineage>
</organism>
<evidence type="ECO:0000313" key="2">
    <source>
        <dbReference type="EMBL" id="CFS25168.1"/>
    </source>
</evidence>
<gene>
    <name evidence="2" type="ORF">ERS007657_04667</name>
    <name evidence="3" type="ORF">ERS007661_03755</name>
    <name evidence="4" type="ORF">ERS007739_05040</name>
</gene>
<proteinExistence type="predicted"/>
<dbReference type="EMBL" id="CSBK01003603">
    <property type="protein sequence ID" value="CPB06773.1"/>
    <property type="molecule type" value="Genomic_DNA"/>
</dbReference>
<dbReference type="AlphaFoldDB" id="A0A654U7Z9"/>
<dbReference type="Proteomes" id="UP000039217">
    <property type="component" value="Unassembled WGS sequence"/>
</dbReference>
<dbReference type="Proteomes" id="UP000046680">
    <property type="component" value="Unassembled WGS sequence"/>
</dbReference>
<evidence type="ECO:0000313" key="4">
    <source>
        <dbReference type="EMBL" id="CPB06773.1"/>
    </source>
</evidence>
<sequence length="64" mass="7060">MHGADAADRGLNQRRRAAVGHQPHVGVSEHEKRIVGGQYEVTSERQGDATADGWSLHDGNDRLW</sequence>
<evidence type="ECO:0000313" key="3">
    <source>
        <dbReference type="EMBL" id="CNW27282.1"/>
    </source>
</evidence>
<evidence type="ECO:0000313" key="5">
    <source>
        <dbReference type="Proteomes" id="UP000039021"/>
    </source>
</evidence>
<dbReference type="Proteomes" id="UP000039021">
    <property type="component" value="Unassembled WGS sequence"/>
</dbReference>
<evidence type="ECO:0000256" key="1">
    <source>
        <dbReference type="SAM" id="MobiDB-lite"/>
    </source>
</evidence>
<name>A0A654U7Z9_MYCTX</name>
<feature type="region of interest" description="Disordered" evidence="1">
    <location>
        <begin position="1"/>
        <end position="64"/>
    </location>
</feature>
<accession>A0A654U7Z9</accession>